<dbReference type="Pfam" id="PF03186">
    <property type="entry name" value="CobD_Cbib"/>
    <property type="match status" value="1"/>
</dbReference>
<dbReference type="Proteomes" id="UP001203284">
    <property type="component" value="Unassembled WGS sequence"/>
</dbReference>
<evidence type="ECO:0000256" key="4">
    <source>
        <dbReference type="ARBA" id="ARBA00022475"/>
    </source>
</evidence>
<keyword evidence="6 9" id="KW-0812">Transmembrane</keyword>
<comment type="function">
    <text evidence="9">Converts cobyric acid to cobinamide by the addition of aminopropanol on the F carboxylic group.</text>
</comment>
<feature type="transmembrane region" description="Helical" evidence="9">
    <location>
        <begin position="303"/>
        <end position="325"/>
    </location>
</feature>
<evidence type="ECO:0000256" key="7">
    <source>
        <dbReference type="ARBA" id="ARBA00022989"/>
    </source>
</evidence>
<keyword evidence="5 9" id="KW-0169">Cobalamin biosynthesis</keyword>
<organism evidence="10 11">
    <name type="scientific">Ancylobacter crimeensis</name>
    <dbReference type="NCBI Taxonomy" id="2579147"/>
    <lineage>
        <taxon>Bacteria</taxon>
        <taxon>Pseudomonadati</taxon>
        <taxon>Pseudomonadota</taxon>
        <taxon>Alphaproteobacteria</taxon>
        <taxon>Hyphomicrobiales</taxon>
        <taxon>Xanthobacteraceae</taxon>
        <taxon>Ancylobacter</taxon>
    </lineage>
</organism>
<feature type="transmembrane region" description="Helical" evidence="9">
    <location>
        <begin position="85"/>
        <end position="103"/>
    </location>
</feature>
<accession>A0ABT0D9D6</accession>
<evidence type="ECO:0000256" key="5">
    <source>
        <dbReference type="ARBA" id="ARBA00022573"/>
    </source>
</evidence>
<evidence type="ECO:0000256" key="2">
    <source>
        <dbReference type="ARBA" id="ARBA00004953"/>
    </source>
</evidence>
<dbReference type="NCBIfam" id="TIGR00380">
    <property type="entry name" value="cobal_cbiB"/>
    <property type="match status" value="1"/>
</dbReference>
<reference evidence="10 11" key="1">
    <citation type="submission" date="2022-04" db="EMBL/GenBank/DDBJ databases">
        <authorList>
            <person name="Grouzdev D.S."/>
            <person name="Pantiukh K.S."/>
            <person name="Krutkina M.S."/>
        </authorList>
    </citation>
    <scope>NUCLEOTIDE SEQUENCE [LARGE SCALE GENOMIC DNA]</scope>
    <source>
        <strain evidence="10 11">6x-1</strain>
    </source>
</reference>
<comment type="pathway">
    <text evidence="2 9">Cofactor biosynthesis; adenosylcobalamin biosynthesis.</text>
</comment>
<evidence type="ECO:0000256" key="9">
    <source>
        <dbReference type="HAMAP-Rule" id="MF_00024"/>
    </source>
</evidence>
<keyword evidence="8 9" id="KW-0472">Membrane</keyword>
<evidence type="ECO:0000256" key="8">
    <source>
        <dbReference type="ARBA" id="ARBA00023136"/>
    </source>
</evidence>
<evidence type="ECO:0000313" key="11">
    <source>
        <dbReference type="Proteomes" id="UP001203284"/>
    </source>
</evidence>
<evidence type="ECO:0000256" key="6">
    <source>
        <dbReference type="ARBA" id="ARBA00022692"/>
    </source>
</evidence>
<feature type="transmembrane region" description="Helical" evidence="9">
    <location>
        <begin position="31"/>
        <end position="48"/>
    </location>
</feature>
<sequence length="326" mass="34979">MPVELAFGLTALALLFEAALPYPQWLVARIGHPVMWVGALIGFLDRHLNDERGGPRLRRATGILSLVLLLALVGVPVHALEWGLMTLPLGIVVVAILASSLIAQRSLHEYVRRVAEALQTSVPAGREAVSHIVGRDPEALDQSGVARAAIESLAENFSDAVVAPAFWLLAGGLTGGALYKTVNTADSMIGHKTARHLQFGWAAARFDDLVNLPCSRLSGGLIVLAAALMPGCSARGAIKAIRQDARFHRSPNAGWPEAAMAGALGIAIAGPRAYHGEMIDYRYMNRDGRRELSARDIRRALRLYTVADALLVLLVCTGAAFQFFMP</sequence>
<evidence type="ECO:0000256" key="3">
    <source>
        <dbReference type="ARBA" id="ARBA00006263"/>
    </source>
</evidence>
<proteinExistence type="inferred from homology"/>
<evidence type="ECO:0000256" key="1">
    <source>
        <dbReference type="ARBA" id="ARBA00004651"/>
    </source>
</evidence>
<name>A0ABT0D9D6_9HYPH</name>
<dbReference type="EMBL" id="JALKCH010000004">
    <property type="protein sequence ID" value="MCK0196563.1"/>
    <property type="molecule type" value="Genomic_DNA"/>
</dbReference>
<protein>
    <recommendedName>
        <fullName evidence="9">Cobalamin biosynthesis protein CobD</fullName>
    </recommendedName>
</protein>
<dbReference type="PANTHER" id="PTHR34308">
    <property type="entry name" value="COBALAMIN BIOSYNTHESIS PROTEIN CBIB"/>
    <property type="match status" value="1"/>
</dbReference>
<keyword evidence="7 9" id="KW-1133">Transmembrane helix</keyword>
<dbReference type="RefSeq" id="WP_247027784.1">
    <property type="nucleotide sequence ID" value="NZ_JALKCH010000004.1"/>
</dbReference>
<dbReference type="InterPro" id="IPR004485">
    <property type="entry name" value="Cobalamin_biosynth_CobD/CbiB"/>
</dbReference>
<keyword evidence="4 9" id="KW-1003">Cell membrane</keyword>
<comment type="subcellular location">
    <subcellularLocation>
        <location evidence="1 9">Cell membrane</location>
        <topology evidence="1 9">Multi-pass membrane protein</topology>
    </subcellularLocation>
</comment>
<feature type="transmembrane region" description="Helical" evidence="9">
    <location>
        <begin position="60"/>
        <end position="79"/>
    </location>
</feature>
<comment type="similarity">
    <text evidence="3 9">Belongs to the CobD/CbiB family.</text>
</comment>
<dbReference type="PANTHER" id="PTHR34308:SF1">
    <property type="entry name" value="COBALAMIN BIOSYNTHESIS PROTEIN CBIB"/>
    <property type="match status" value="1"/>
</dbReference>
<comment type="caution">
    <text evidence="10">The sequence shown here is derived from an EMBL/GenBank/DDBJ whole genome shotgun (WGS) entry which is preliminary data.</text>
</comment>
<comment type="caution">
    <text evidence="9">Lacks conserved residue(s) required for the propagation of feature annotation.</text>
</comment>
<evidence type="ECO:0000313" key="10">
    <source>
        <dbReference type="EMBL" id="MCK0196563.1"/>
    </source>
</evidence>
<dbReference type="HAMAP" id="MF_00024">
    <property type="entry name" value="CobD_CbiB"/>
    <property type="match status" value="1"/>
</dbReference>
<keyword evidence="11" id="KW-1185">Reference proteome</keyword>
<gene>
    <name evidence="10" type="primary">cbiB</name>
    <name evidence="9" type="synonym">cobD</name>
    <name evidence="10" type="ORF">MWN34_06510</name>
</gene>